<evidence type="ECO:0000256" key="1">
    <source>
        <dbReference type="ARBA" id="ARBA00022898"/>
    </source>
</evidence>
<keyword evidence="3" id="KW-0456">Lyase</keyword>
<dbReference type="RefSeq" id="WP_183908930.1">
    <property type="nucleotide sequence ID" value="NZ_JACHXZ010000001.1"/>
</dbReference>
<dbReference type="Gene3D" id="3.40.640.10">
    <property type="entry name" value="Type I PLP-dependent aspartate aminotransferase-like (Major domain)"/>
    <property type="match status" value="1"/>
</dbReference>
<protein>
    <submittedName>
        <fullName evidence="3">Selenocysteine lyase/cysteine desulfurase</fullName>
    </submittedName>
</protein>
<dbReference type="AlphaFoldDB" id="A0A839UJU1"/>
<dbReference type="Pfam" id="PF00266">
    <property type="entry name" value="Aminotran_5"/>
    <property type="match status" value="1"/>
</dbReference>
<keyword evidence="1" id="KW-0663">Pyridoxal phosphate</keyword>
<sequence length="477" mass="52257">MLSNAPEVAHQTDEDLWTRVRAGIVNPASGSFLYADWTASGRLYRPIEMRLSEHIGAFMANTHTEDSLSGRMMTHWLQQAEARIKDHVNAAPTDVLLSTGSGMTGALGKLIRMMGWWAHEQHKPSVLAALGRKGGARPLVYITHREHHSNHTMWLESLAEVRMIPTVGFDEIDLAWLAADLAGESSQRVKMASVTAASNVTGVRTPYREIAGLMHDHGGLCFVDFAASAPYDAIDMHPNERESLDAIFFSPHKFLGGPGSQGVLIFSSKLYRNQVPEQPGGGTVVWTNPWGEHRFINDIAQRENGGTPGILQTLKTALAIQLKESMGVERIHRSEAALNARFFERLDAMSDVQILASQHRQRLSIFSIVFDKVHYQTAVRLLSDRFGVQARGGCACAGTYGHILLGIDRCASRAITNQLDEDAGADKPGWVRISFHPAMTLQDVDTIADAVAAVATMSGQDLSTDRPVGPNIWAPLV</sequence>
<proteinExistence type="predicted"/>
<dbReference type="Proteomes" id="UP000559987">
    <property type="component" value="Unassembled WGS sequence"/>
</dbReference>
<feature type="domain" description="Aminotransferase class V" evidence="2">
    <location>
        <begin position="34"/>
        <end position="446"/>
    </location>
</feature>
<evidence type="ECO:0000313" key="4">
    <source>
        <dbReference type="Proteomes" id="UP000559987"/>
    </source>
</evidence>
<dbReference type="Gene3D" id="3.90.1150.10">
    <property type="entry name" value="Aspartate Aminotransferase, domain 1"/>
    <property type="match status" value="1"/>
</dbReference>
<dbReference type="PANTHER" id="PTHR43586:SF8">
    <property type="entry name" value="CYSTEINE DESULFURASE 1, CHLOROPLASTIC"/>
    <property type="match status" value="1"/>
</dbReference>
<evidence type="ECO:0000313" key="3">
    <source>
        <dbReference type="EMBL" id="MBB3167863.1"/>
    </source>
</evidence>
<gene>
    <name evidence="3" type="ORF">FHS30_001039</name>
</gene>
<dbReference type="SUPFAM" id="SSF53383">
    <property type="entry name" value="PLP-dependent transferases"/>
    <property type="match status" value="1"/>
</dbReference>
<dbReference type="InterPro" id="IPR015422">
    <property type="entry name" value="PyrdxlP-dep_Trfase_small"/>
</dbReference>
<comment type="caution">
    <text evidence="3">The sequence shown here is derived from an EMBL/GenBank/DDBJ whole genome shotgun (WGS) entry which is preliminary data.</text>
</comment>
<dbReference type="InterPro" id="IPR015421">
    <property type="entry name" value="PyrdxlP-dep_Trfase_major"/>
</dbReference>
<dbReference type="GO" id="GO:0016829">
    <property type="term" value="F:lyase activity"/>
    <property type="evidence" value="ECO:0007669"/>
    <property type="project" value="UniProtKB-KW"/>
</dbReference>
<dbReference type="EMBL" id="JACHXZ010000001">
    <property type="protein sequence ID" value="MBB3167863.1"/>
    <property type="molecule type" value="Genomic_DNA"/>
</dbReference>
<evidence type="ECO:0000259" key="2">
    <source>
        <dbReference type="Pfam" id="PF00266"/>
    </source>
</evidence>
<dbReference type="InterPro" id="IPR000192">
    <property type="entry name" value="Aminotrans_V_dom"/>
</dbReference>
<dbReference type="InterPro" id="IPR015424">
    <property type="entry name" value="PyrdxlP-dep_Trfase"/>
</dbReference>
<dbReference type="PANTHER" id="PTHR43586">
    <property type="entry name" value="CYSTEINE DESULFURASE"/>
    <property type="match status" value="1"/>
</dbReference>
<organism evidence="3 4">
    <name type="scientific">Simiduia aestuariiviva</name>
    <dbReference type="NCBI Taxonomy" id="1510459"/>
    <lineage>
        <taxon>Bacteria</taxon>
        <taxon>Pseudomonadati</taxon>
        <taxon>Pseudomonadota</taxon>
        <taxon>Gammaproteobacteria</taxon>
        <taxon>Cellvibrionales</taxon>
        <taxon>Cellvibrionaceae</taxon>
        <taxon>Simiduia</taxon>
    </lineage>
</organism>
<name>A0A839UJU1_9GAMM</name>
<reference evidence="3 4" key="1">
    <citation type="submission" date="2020-08" db="EMBL/GenBank/DDBJ databases">
        <title>Genomic Encyclopedia of Type Strains, Phase III (KMG-III): the genomes of soil and plant-associated and newly described type strains.</title>
        <authorList>
            <person name="Whitman W."/>
        </authorList>
    </citation>
    <scope>NUCLEOTIDE SEQUENCE [LARGE SCALE GENOMIC DNA]</scope>
    <source>
        <strain evidence="3 4">CECT 8571</strain>
    </source>
</reference>
<accession>A0A839UJU1</accession>
<keyword evidence="4" id="KW-1185">Reference proteome</keyword>